<evidence type="ECO:0000313" key="5">
    <source>
        <dbReference type="Proteomes" id="UP000724672"/>
    </source>
</evidence>
<comment type="caution">
    <text evidence="4">The sequence shown here is derived from an EMBL/GenBank/DDBJ whole genome shotgun (WGS) entry which is preliminary data.</text>
</comment>
<dbReference type="InterPro" id="IPR004474">
    <property type="entry name" value="LytR_CpsA_psr"/>
</dbReference>
<evidence type="ECO:0000256" key="1">
    <source>
        <dbReference type="ARBA" id="ARBA00006068"/>
    </source>
</evidence>
<evidence type="ECO:0000313" key="4">
    <source>
        <dbReference type="EMBL" id="MBS4537600.1"/>
    </source>
</evidence>
<reference evidence="4" key="1">
    <citation type="submission" date="2019-12" db="EMBL/GenBank/DDBJ databases">
        <title>Clostridiaceae gen. nov. sp. nov., isolated from sediment in Xinjiang, China.</title>
        <authorList>
            <person name="Zhang R."/>
        </authorList>
    </citation>
    <scope>NUCLEOTIDE SEQUENCE</scope>
    <source>
        <strain evidence="4">D2Q-11</strain>
    </source>
</reference>
<proteinExistence type="inferred from homology"/>
<dbReference type="RefSeq" id="WP_203365527.1">
    <property type="nucleotide sequence ID" value="NZ_WSFT01000019.1"/>
</dbReference>
<sequence length="357" mass="40603">MMTKLILEENWYMEILFYMFDIKEKMINMKYFLKVFSIAFLCFSLMIGAGLYTYFKVFDPTAEADDGRDEHPMKNLSEEEIEKLPPFEKAIANSDRVNVLLIGVEKEGRSDTLVFASFDPNTKSVDMISVPRDTYYHDEGYNSADHRKLNAVYIRSLKEGHNVAAEKTMDAIQEILGVPIDHYATISYDGVENIVDSLGGVEMDVPQNMKYEYFHSDGRKEMRVLKKGTQVLDGSESVGFLRFRKGYSNGDIGRVQAQQKFIKAALKKALGFNLPKVALTAAKEVKTDMSVFQITSNATKAIGMNMEDVNTHVLPGEAESMTFDGWTLSYFSHDSEKTRELMEEIYGVSELEENKNE</sequence>
<dbReference type="Gene3D" id="3.40.630.190">
    <property type="entry name" value="LCP protein"/>
    <property type="match status" value="1"/>
</dbReference>
<evidence type="ECO:0000256" key="2">
    <source>
        <dbReference type="SAM" id="Phobius"/>
    </source>
</evidence>
<keyword evidence="2" id="KW-1133">Transmembrane helix</keyword>
<feature type="transmembrane region" description="Helical" evidence="2">
    <location>
        <begin position="31"/>
        <end position="55"/>
    </location>
</feature>
<dbReference type="EMBL" id="WSFT01000019">
    <property type="protein sequence ID" value="MBS4537600.1"/>
    <property type="molecule type" value="Genomic_DNA"/>
</dbReference>
<evidence type="ECO:0000259" key="3">
    <source>
        <dbReference type="Pfam" id="PF03816"/>
    </source>
</evidence>
<dbReference type="AlphaFoldDB" id="A0A942UTC6"/>
<keyword evidence="2" id="KW-0812">Transmembrane</keyword>
<protein>
    <submittedName>
        <fullName evidence="4">LCP family protein</fullName>
    </submittedName>
</protein>
<feature type="domain" description="Cell envelope-related transcriptional attenuator" evidence="3">
    <location>
        <begin position="109"/>
        <end position="269"/>
    </location>
</feature>
<keyword evidence="2" id="KW-0472">Membrane</keyword>
<dbReference type="PANTHER" id="PTHR33392">
    <property type="entry name" value="POLYISOPRENYL-TEICHOIC ACID--PEPTIDOGLYCAN TEICHOIC ACID TRANSFERASE TAGU"/>
    <property type="match status" value="1"/>
</dbReference>
<dbReference type="InterPro" id="IPR050922">
    <property type="entry name" value="LytR/CpsA/Psr_CW_biosynth"/>
</dbReference>
<comment type="similarity">
    <text evidence="1">Belongs to the LytR/CpsA/Psr (LCP) family.</text>
</comment>
<keyword evidence="5" id="KW-1185">Reference proteome</keyword>
<dbReference type="Proteomes" id="UP000724672">
    <property type="component" value="Unassembled WGS sequence"/>
</dbReference>
<dbReference type="NCBIfam" id="TIGR00350">
    <property type="entry name" value="lytR_cpsA_psr"/>
    <property type="match status" value="1"/>
</dbReference>
<dbReference type="PANTHER" id="PTHR33392:SF6">
    <property type="entry name" value="POLYISOPRENYL-TEICHOIC ACID--PEPTIDOGLYCAN TEICHOIC ACID TRANSFERASE TAGU"/>
    <property type="match status" value="1"/>
</dbReference>
<dbReference type="Pfam" id="PF03816">
    <property type="entry name" value="LytR_cpsA_psr"/>
    <property type="match status" value="1"/>
</dbReference>
<gene>
    <name evidence="4" type="ORF">GOQ27_03945</name>
</gene>
<organism evidence="4 5">
    <name type="scientific">Anaeromonas frigoriresistens</name>
    <dbReference type="NCBI Taxonomy" id="2683708"/>
    <lineage>
        <taxon>Bacteria</taxon>
        <taxon>Bacillati</taxon>
        <taxon>Bacillota</taxon>
        <taxon>Tissierellia</taxon>
        <taxon>Tissierellales</taxon>
        <taxon>Thermohalobacteraceae</taxon>
        <taxon>Anaeromonas</taxon>
    </lineage>
</organism>
<accession>A0A942UTC6</accession>
<name>A0A942UTC6_9FIRM</name>